<comment type="caution">
    <text evidence="1">The sequence shown here is derived from an EMBL/GenBank/DDBJ whole genome shotgun (WGS) entry which is preliminary data.</text>
</comment>
<dbReference type="EMBL" id="MSDQ01000055">
    <property type="protein sequence ID" value="OLO09881.1"/>
    <property type="molecule type" value="Genomic_DNA"/>
</dbReference>
<evidence type="ECO:0000313" key="2">
    <source>
        <dbReference type="Proteomes" id="UP000186806"/>
    </source>
</evidence>
<keyword evidence="2" id="KW-1185">Reference proteome</keyword>
<dbReference type="Proteomes" id="UP000186806">
    <property type="component" value="Unassembled WGS sequence"/>
</dbReference>
<organism evidence="1 2">
    <name type="scientific">Chromohalobacter japonicus</name>
    <dbReference type="NCBI Taxonomy" id="223900"/>
    <lineage>
        <taxon>Bacteria</taxon>
        <taxon>Pseudomonadati</taxon>
        <taxon>Pseudomonadota</taxon>
        <taxon>Gammaproteobacteria</taxon>
        <taxon>Oceanospirillales</taxon>
        <taxon>Halomonadaceae</taxon>
        <taxon>Chromohalobacter</taxon>
    </lineage>
</organism>
<proteinExistence type="predicted"/>
<evidence type="ECO:0000313" key="1">
    <source>
        <dbReference type="EMBL" id="OLO09881.1"/>
    </source>
</evidence>
<dbReference type="RefSeq" id="WP_075370550.1">
    <property type="nucleotide sequence ID" value="NZ_MSDQ01000055.1"/>
</dbReference>
<sequence>MTAEVLKDPLPDPAEYHAPASYARFVEDLKASARAEGEPVISPRLFASALRMDIQTLASRAHVHRSTITRGQGAEKLQSFLRDAIRVLGVAADINGNLPDALFWFRNEPIPPFDYQTPEQLVSAGRTDDLVRYVQSLKAGVTG</sequence>
<gene>
    <name evidence="1" type="ORF">BTW10_17715</name>
</gene>
<name>A0A1Q8T867_9GAMM</name>
<reference evidence="1 2" key="1">
    <citation type="submission" date="2016-12" db="EMBL/GenBank/DDBJ databases">
        <title>Draft genome sequences of strains Salinicola socius SMB35, Salinicola sp. MH3R3-1 and Chromohalobacter sp. SMB17 from the Verkhnekamsk potash mining region of Russia.</title>
        <authorList>
            <person name="Mavrodi D.V."/>
            <person name="Olsson B.E."/>
            <person name="Korsakova E.S."/>
            <person name="Pyankova A."/>
            <person name="Mavrodi O.V."/>
            <person name="Plotnikova E.G."/>
        </authorList>
    </citation>
    <scope>NUCLEOTIDE SEQUENCE [LARGE SCALE GENOMIC DNA]</scope>
    <source>
        <strain evidence="1 2">SMB17</strain>
    </source>
</reference>
<accession>A0A1Q8T867</accession>
<dbReference type="AlphaFoldDB" id="A0A1Q8T867"/>
<protein>
    <submittedName>
        <fullName evidence="1">DUF2384 domain-containing protein</fullName>
    </submittedName>
</protein>